<dbReference type="Gene3D" id="3.10.310.20">
    <property type="entry name" value="DHHA2 domain"/>
    <property type="match status" value="1"/>
</dbReference>
<feature type="chain" id="PRO_5046687664" description="DHHA2 domain-containing protein" evidence="1">
    <location>
        <begin position="19"/>
        <end position="322"/>
    </location>
</feature>
<dbReference type="Gene3D" id="3.90.1640.10">
    <property type="entry name" value="inorganic pyrophosphatase (n-terminal core)"/>
    <property type="match status" value="1"/>
</dbReference>
<dbReference type="InterPro" id="IPR038763">
    <property type="entry name" value="DHH_sf"/>
</dbReference>
<gene>
    <name evidence="3" type="ORF">PCOR1329_LOCUS49028</name>
</gene>
<proteinExistence type="predicted"/>
<dbReference type="SMART" id="SM01131">
    <property type="entry name" value="DHHA2"/>
    <property type="match status" value="1"/>
</dbReference>
<dbReference type="InterPro" id="IPR038222">
    <property type="entry name" value="DHHA2_dom_sf"/>
</dbReference>
<evidence type="ECO:0000313" key="3">
    <source>
        <dbReference type="EMBL" id="CAK0859779.1"/>
    </source>
</evidence>
<evidence type="ECO:0000256" key="1">
    <source>
        <dbReference type="SAM" id="SignalP"/>
    </source>
</evidence>
<sequence>MRLRSETVLLLQLCGVDSASLIFLDDPQAKELLEHANRVVLVDHNKATGLVADIAAGRVAIIVDHHKDLGQHTNVTGPARNIAFKDAKATAGSCCTLVAEAFLESPSGRALLACENGSAARALLGVILIDTVGLEQRFQKVTPRDVVAAESLQSLAPAPASDELFRQLDAAKFDDKFWEQLGADQCLRYDYKRFEAGGRALGLSSVLCSLHALVGKAGWAEESARWAQGVDLFGVLSNRKCKDGVARELLLMSSDGGALASEAAQYAARFEDPVLSLQPLPLPEGGPPGALAFSQGNSAASRKQVAPCLSAFLESTAGGAAL</sequence>
<dbReference type="Proteomes" id="UP001189429">
    <property type="component" value="Unassembled WGS sequence"/>
</dbReference>
<accession>A0ABN9UJA7</accession>
<keyword evidence="4" id="KW-1185">Reference proteome</keyword>
<keyword evidence="1" id="KW-0732">Signal</keyword>
<name>A0ABN9UJA7_9DINO</name>
<protein>
    <recommendedName>
        <fullName evidence="2">DHHA2 domain-containing protein</fullName>
    </recommendedName>
</protein>
<dbReference type="EMBL" id="CAUYUJ010015932">
    <property type="protein sequence ID" value="CAK0859779.1"/>
    <property type="molecule type" value="Genomic_DNA"/>
</dbReference>
<dbReference type="PANTHER" id="PTHR12112:SF39">
    <property type="entry name" value="EG:152A3.5 PROTEIN (FBGN0003116_PN PROTEIN)"/>
    <property type="match status" value="1"/>
</dbReference>
<reference evidence="3" key="1">
    <citation type="submission" date="2023-10" db="EMBL/GenBank/DDBJ databases">
        <authorList>
            <person name="Chen Y."/>
            <person name="Shah S."/>
            <person name="Dougan E. K."/>
            <person name="Thang M."/>
            <person name="Chan C."/>
        </authorList>
    </citation>
    <scope>NUCLEOTIDE SEQUENCE [LARGE SCALE GENOMIC DNA]</scope>
</reference>
<comment type="caution">
    <text evidence="3">The sequence shown here is derived from an EMBL/GenBank/DDBJ whole genome shotgun (WGS) entry which is preliminary data.</text>
</comment>
<dbReference type="PANTHER" id="PTHR12112">
    <property type="entry name" value="BNIP - RELATED"/>
    <property type="match status" value="1"/>
</dbReference>
<organism evidence="3 4">
    <name type="scientific">Prorocentrum cordatum</name>
    <dbReference type="NCBI Taxonomy" id="2364126"/>
    <lineage>
        <taxon>Eukaryota</taxon>
        <taxon>Sar</taxon>
        <taxon>Alveolata</taxon>
        <taxon>Dinophyceae</taxon>
        <taxon>Prorocentrales</taxon>
        <taxon>Prorocentraceae</taxon>
        <taxon>Prorocentrum</taxon>
    </lineage>
</organism>
<evidence type="ECO:0000313" key="4">
    <source>
        <dbReference type="Proteomes" id="UP001189429"/>
    </source>
</evidence>
<dbReference type="InterPro" id="IPR004097">
    <property type="entry name" value="DHHA2"/>
</dbReference>
<feature type="signal peptide" evidence="1">
    <location>
        <begin position="1"/>
        <end position="18"/>
    </location>
</feature>
<evidence type="ECO:0000259" key="2">
    <source>
        <dbReference type="SMART" id="SM01131"/>
    </source>
</evidence>
<dbReference type="SUPFAM" id="SSF64182">
    <property type="entry name" value="DHH phosphoesterases"/>
    <property type="match status" value="1"/>
</dbReference>
<feature type="domain" description="DHHA2" evidence="2">
    <location>
        <begin position="165"/>
        <end position="313"/>
    </location>
</feature>
<dbReference type="Pfam" id="PF02833">
    <property type="entry name" value="DHHA2"/>
    <property type="match status" value="1"/>
</dbReference>